<keyword evidence="1" id="KW-0472">Membrane</keyword>
<evidence type="ECO:0000256" key="1">
    <source>
        <dbReference type="SAM" id="Phobius"/>
    </source>
</evidence>
<accession>A0A0N4UA97</accession>
<evidence type="ECO:0000313" key="5">
    <source>
        <dbReference type="WBParaSite" id="DME_0000405601-mRNA-1"/>
    </source>
</evidence>
<dbReference type="Proteomes" id="UP000274756">
    <property type="component" value="Unassembled WGS sequence"/>
</dbReference>
<name>A0A0N4UA97_DRAME</name>
<reference evidence="2 4" key="2">
    <citation type="submission" date="2018-11" db="EMBL/GenBank/DDBJ databases">
        <authorList>
            <consortium name="Pathogen Informatics"/>
        </authorList>
    </citation>
    <scope>NUCLEOTIDE SEQUENCE [LARGE SCALE GENOMIC DNA]</scope>
</reference>
<feature type="transmembrane region" description="Helical" evidence="1">
    <location>
        <begin position="39"/>
        <end position="64"/>
    </location>
</feature>
<keyword evidence="4" id="KW-1185">Reference proteome</keyword>
<organism evidence="3 5">
    <name type="scientific">Dracunculus medinensis</name>
    <name type="common">Guinea worm</name>
    <dbReference type="NCBI Taxonomy" id="318479"/>
    <lineage>
        <taxon>Eukaryota</taxon>
        <taxon>Metazoa</taxon>
        <taxon>Ecdysozoa</taxon>
        <taxon>Nematoda</taxon>
        <taxon>Chromadorea</taxon>
        <taxon>Rhabditida</taxon>
        <taxon>Spirurina</taxon>
        <taxon>Dracunculoidea</taxon>
        <taxon>Dracunculidae</taxon>
        <taxon>Dracunculus</taxon>
    </lineage>
</organism>
<evidence type="ECO:0000313" key="2">
    <source>
        <dbReference type="EMBL" id="VDN50447.1"/>
    </source>
</evidence>
<evidence type="ECO:0000313" key="3">
    <source>
        <dbReference type="Proteomes" id="UP000038040"/>
    </source>
</evidence>
<evidence type="ECO:0000313" key="4">
    <source>
        <dbReference type="Proteomes" id="UP000274756"/>
    </source>
</evidence>
<keyword evidence="1" id="KW-1133">Transmembrane helix</keyword>
<reference evidence="5" key="1">
    <citation type="submission" date="2017-02" db="UniProtKB">
        <authorList>
            <consortium name="WormBaseParasite"/>
        </authorList>
    </citation>
    <scope>IDENTIFICATION</scope>
</reference>
<dbReference type="WBParaSite" id="DME_0000405601-mRNA-1">
    <property type="protein sequence ID" value="DME_0000405601-mRNA-1"/>
    <property type="gene ID" value="DME_0000405601"/>
</dbReference>
<dbReference type="AlphaFoldDB" id="A0A0N4UA97"/>
<dbReference type="Proteomes" id="UP000038040">
    <property type="component" value="Unplaced"/>
</dbReference>
<sequence>MQKAILPLFWINEAIHLDVNTRNKLLSSVVSTSLTIKKVGIVTIVAGCLLWISFVIYATVMMLFPMRFDDEEQLVAHDDGIIDENQIIDGN</sequence>
<protein>
    <submittedName>
        <fullName evidence="5">Col_cuticle_N domain-containing protein</fullName>
    </submittedName>
</protein>
<keyword evidence="1" id="KW-0812">Transmembrane</keyword>
<gene>
    <name evidence="2" type="ORF">DME_LOCUS420</name>
</gene>
<dbReference type="EMBL" id="UYYG01000003">
    <property type="protein sequence ID" value="VDN50447.1"/>
    <property type="molecule type" value="Genomic_DNA"/>
</dbReference>
<proteinExistence type="predicted"/>